<dbReference type="SUPFAM" id="SSF52218">
    <property type="entry name" value="Flavoproteins"/>
    <property type="match status" value="1"/>
</dbReference>
<dbReference type="PANTHER" id="PTHR10204">
    <property type="entry name" value="NAD P H OXIDOREDUCTASE-RELATED"/>
    <property type="match status" value="1"/>
</dbReference>
<dbReference type="InterPro" id="IPR051545">
    <property type="entry name" value="NAD(P)H_dehydrogenase_qn"/>
</dbReference>
<evidence type="ECO:0000313" key="5">
    <source>
        <dbReference type="Proteomes" id="UP001385499"/>
    </source>
</evidence>
<sequence>MTRNILVLDGHPASGTFSQALTESYARGAQEAGHEVRLHHLSEMTFNPDFGTADFKKAPPLEPDLKAFWDDLVWCDHLVIAHPLWWGGLPAVLKGLFDRVLLPGFAFKYVKGKALPEPLLKGRTSRILLSSDTPPFFLKLIYGYGVKKQMERQILKFCGIKPNRFTEFGSMLKSTPEQRQAWLSKVEGFGRKGE</sequence>
<dbReference type="RefSeq" id="WP_340273632.1">
    <property type="nucleotide sequence ID" value="NZ_JBAKIA010000004.1"/>
</dbReference>
<dbReference type="Proteomes" id="UP001385499">
    <property type="component" value="Unassembled WGS sequence"/>
</dbReference>
<keyword evidence="5" id="KW-1185">Reference proteome</keyword>
<proteinExistence type="inferred from homology"/>
<evidence type="ECO:0000256" key="1">
    <source>
        <dbReference type="ARBA" id="ARBA00006252"/>
    </source>
</evidence>
<dbReference type="InterPro" id="IPR029039">
    <property type="entry name" value="Flavoprotein-like_sf"/>
</dbReference>
<dbReference type="InterPro" id="IPR003680">
    <property type="entry name" value="Flavodoxin_fold"/>
</dbReference>
<dbReference type="Pfam" id="PF02525">
    <property type="entry name" value="Flavodoxin_2"/>
    <property type="match status" value="1"/>
</dbReference>
<dbReference type="EC" id="1.-.-.-" evidence="4"/>
<dbReference type="EMBL" id="JBAKIA010000004">
    <property type="protein sequence ID" value="MEJ8473937.1"/>
    <property type="molecule type" value="Genomic_DNA"/>
</dbReference>
<gene>
    <name evidence="4" type="ORF">V6575_07545</name>
</gene>
<organism evidence="4 5">
    <name type="scientific">Roseibium algae</name>
    <dbReference type="NCBI Taxonomy" id="3123038"/>
    <lineage>
        <taxon>Bacteria</taxon>
        <taxon>Pseudomonadati</taxon>
        <taxon>Pseudomonadota</taxon>
        <taxon>Alphaproteobacteria</taxon>
        <taxon>Hyphomicrobiales</taxon>
        <taxon>Stappiaceae</taxon>
        <taxon>Roseibium</taxon>
    </lineage>
</organism>
<protein>
    <submittedName>
        <fullName evidence="4">NAD(P)H-dependent oxidoreductase</fullName>
        <ecNumber evidence="4">1.-.-.-</ecNumber>
    </submittedName>
</protein>
<accession>A0ABU8TJ38</accession>
<dbReference type="GO" id="GO:0016491">
    <property type="term" value="F:oxidoreductase activity"/>
    <property type="evidence" value="ECO:0007669"/>
    <property type="project" value="UniProtKB-KW"/>
</dbReference>
<keyword evidence="2 4" id="KW-0560">Oxidoreductase</keyword>
<dbReference type="Gene3D" id="3.40.50.360">
    <property type="match status" value="1"/>
</dbReference>
<evidence type="ECO:0000256" key="2">
    <source>
        <dbReference type="ARBA" id="ARBA00023002"/>
    </source>
</evidence>
<evidence type="ECO:0000259" key="3">
    <source>
        <dbReference type="Pfam" id="PF02525"/>
    </source>
</evidence>
<comment type="caution">
    <text evidence="4">The sequence shown here is derived from an EMBL/GenBank/DDBJ whole genome shotgun (WGS) entry which is preliminary data.</text>
</comment>
<reference evidence="4 5" key="1">
    <citation type="submission" date="2024-02" db="EMBL/GenBank/DDBJ databases">
        <title>Roseibium algae sp. nov., isolated from marine alga (Grateloupia sp.), showing potential in myo-inositol conversion.</title>
        <authorList>
            <person name="Wang Y."/>
        </authorList>
    </citation>
    <scope>NUCLEOTIDE SEQUENCE [LARGE SCALE GENOMIC DNA]</scope>
    <source>
        <strain evidence="4 5">H3510</strain>
    </source>
</reference>
<feature type="domain" description="Flavodoxin-like fold" evidence="3">
    <location>
        <begin position="4"/>
        <end position="181"/>
    </location>
</feature>
<comment type="similarity">
    <text evidence="1">Belongs to the NAD(P)H dehydrogenase (quinone) family.</text>
</comment>
<name>A0ABU8TJ38_9HYPH</name>
<evidence type="ECO:0000313" key="4">
    <source>
        <dbReference type="EMBL" id="MEJ8473937.1"/>
    </source>
</evidence>
<dbReference type="PANTHER" id="PTHR10204:SF34">
    <property type="entry name" value="NAD(P)H DEHYDROGENASE [QUINONE] 1 ISOFORM 1"/>
    <property type="match status" value="1"/>
</dbReference>